<comment type="caution">
    <text evidence="1">The sequence shown here is derived from an EMBL/GenBank/DDBJ whole genome shotgun (WGS) entry which is preliminary data.</text>
</comment>
<protein>
    <recommendedName>
        <fullName evidence="3">DUF3888 domain-containing protein</fullName>
    </recommendedName>
</protein>
<name>A0ABU1P5L8_9BACL</name>
<evidence type="ECO:0000313" key="2">
    <source>
        <dbReference type="Proteomes" id="UP001267290"/>
    </source>
</evidence>
<dbReference type="EMBL" id="JAVDSB010000023">
    <property type="protein sequence ID" value="MDR6555054.1"/>
    <property type="molecule type" value="Genomic_DNA"/>
</dbReference>
<proteinExistence type="predicted"/>
<keyword evidence="2" id="KW-1185">Reference proteome</keyword>
<reference evidence="1 2" key="1">
    <citation type="submission" date="2023-07" db="EMBL/GenBank/DDBJ databases">
        <title>Sorghum-associated microbial communities from plants grown in Nebraska, USA.</title>
        <authorList>
            <person name="Schachtman D."/>
        </authorList>
    </citation>
    <scope>NUCLEOTIDE SEQUENCE [LARGE SCALE GENOMIC DNA]</scope>
    <source>
        <strain evidence="1 2">CC258</strain>
    </source>
</reference>
<dbReference type="Proteomes" id="UP001267290">
    <property type="component" value="Unassembled WGS sequence"/>
</dbReference>
<sequence length="139" mass="16075">MSSFKINIIFLTSALVILGASTVYAEPREEFLEEAFLQQLHPVVYSSLQSIYHEQHTQYKCIRIVSINERVTALRKRAKELPVDAIHGQKYFEITVGILRSNSEYVELTLKNDTVSALYYLVNYKKDVRQVQFNCIPSL</sequence>
<evidence type="ECO:0008006" key="3">
    <source>
        <dbReference type="Google" id="ProtNLM"/>
    </source>
</evidence>
<accession>A0ABU1P5L8</accession>
<gene>
    <name evidence="1" type="ORF">J2736_006308</name>
</gene>
<dbReference type="RefSeq" id="WP_310502452.1">
    <property type="nucleotide sequence ID" value="NZ_JAVDSB010000023.1"/>
</dbReference>
<evidence type="ECO:0000313" key="1">
    <source>
        <dbReference type="EMBL" id="MDR6555054.1"/>
    </source>
</evidence>
<organism evidence="1 2">
    <name type="scientific">Paenibacillus qinlingensis</name>
    <dbReference type="NCBI Taxonomy" id="1837343"/>
    <lineage>
        <taxon>Bacteria</taxon>
        <taxon>Bacillati</taxon>
        <taxon>Bacillota</taxon>
        <taxon>Bacilli</taxon>
        <taxon>Bacillales</taxon>
        <taxon>Paenibacillaceae</taxon>
        <taxon>Paenibacillus</taxon>
    </lineage>
</organism>